<feature type="transmembrane region" description="Helical" evidence="5">
    <location>
        <begin position="390"/>
        <end position="412"/>
    </location>
</feature>
<organism evidence="9 10">
    <name type="scientific">Sinanodonta woodiana</name>
    <name type="common">Chinese pond mussel</name>
    <name type="synonym">Anodonta woodiana</name>
    <dbReference type="NCBI Taxonomy" id="1069815"/>
    <lineage>
        <taxon>Eukaryota</taxon>
        <taxon>Metazoa</taxon>
        <taxon>Spiralia</taxon>
        <taxon>Lophotrochozoa</taxon>
        <taxon>Mollusca</taxon>
        <taxon>Bivalvia</taxon>
        <taxon>Autobranchia</taxon>
        <taxon>Heteroconchia</taxon>
        <taxon>Palaeoheterodonta</taxon>
        <taxon>Unionida</taxon>
        <taxon>Unionoidea</taxon>
        <taxon>Unionidae</taxon>
        <taxon>Unioninae</taxon>
        <taxon>Sinanodonta</taxon>
    </lineage>
</organism>
<evidence type="ECO:0000256" key="6">
    <source>
        <dbReference type="SAM" id="SignalP"/>
    </source>
</evidence>
<dbReference type="GO" id="GO:0016020">
    <property type="term" value="C:membrane"/>
    <property type="evidence" value="ECO:0007669"/>
    <property type="project" value="UniProtKB-SubCell"/>
</dbReference>
<dbReference type="Pfam" id="PF02931">
    <property type="entry name" value="Neur_chan_LBD"/>
    <property type="match status" value="1"/>
</dbReference>
<dbReference type="FunFam" id="2.70.170.10:FF:000028">
    <property type="entry name" value="AcetylCholine Receptor"/>
    <property type="match status" value="1"/>
</dbReference>
<comment type="caution">
    <text evidence="9">The sequence shown here is derived from an EMBL/GenBank/DDBJ whole genome shotgun (WGS) entry which is preliminary data.</text>
</comment>
<dbReference type="CDD" id="cd19051">
    <property type="entry name" value="LGIC_TM_cation"/>
    <property type="match status" value="1"/>
</dbReference>
<dbReference type="CDD" id="cd18989">
    <property type="entry name" value="LGIC_ECD_cation"/>
    <property type="match status" value="1"/>
</dbReference>
<evidence type="ECO:0000256" key="4">
    <source>
        <dbReference type="ARBA" id="ARBA00023136"/>
    </source>
</evidence>
<sequence length="418" mass="47447">MEIYHKILFSLCACALTTGINVNTQTQNDLKLLKKYLFTTNSYNKFIRPVVDQSSILLISLSFKLVGIESFNDFGQNLTTSGYLTLKWTDEHLTWTSATYGQILSILVPQDSVWLPDIAAENGLQSLRILGDSSTQVAISNSGAVTWEPYSVFTTKCTVDVTFWPFDSHTCNIKFVVWTYDENEVNLTLTGGSGFQQSNFQENGEWRVDSMSYSSDYSTDKASIAFTIKFSRRPYFYVTNIIVPTVLISLTCIFAFLVPISSREKTKYAITVFLTYIIFITIIGKSLPENGDKACFFMGFLLVTLLMTALVLIVTLGTQRIGFRNPVRKVPKWGYRFVKFILRQRCVCICCRKVDRVTNDGQDVYEGEWTQIIGPWLDCDWKEFADALDFVGFFFFLILILGIDIGALYLGVNKVAIY</sequence>
<dbReference type="Proteomes" id="UP001634394">
    <property type="component" value="Unassembled WGS sequence"/>
</dbReference>
<protein>
    <submittedName>
        <fullName evidence="9">Uncharacterized protein</fullName>
    </submittedName>
</protein>
<feature type="transmembrane region" description="Helical" evidence="5">
    <location>
        <begin position="296"/>
        <end position="318"/>
    </location>
</feature>
<dbReference type="PANTHER" id="PTHR18945">
    <property type="entry name" value="NEUROTRANSMITTER GATED ION CHANNEL"/>
    <property type="match status" value="1"/>
</dbReference>
<dbReference type="PRINTS" id="PR00252">
    <property type="entry name" value="NRIONCHANNEL"/>
</dbReference>
<reference evidence="9 10" key="1">
    <citation type="submission" date="2024-11" db="EMBL/GenBank/DDBJ databases">
        <title>Chromosome-level genome assembly of the freshwater bivalve Anodonta woodiana.</title>
        <authorList>
            <person name="Chen X."/>
        </authorList>
    </citation>
    <scope>NUCLEOTIDE SEQUENCE [LARGE SCALE GENOMIC DNA]</scope>
    <source>
        <strain evidence="9">MN2024</strain>
        <tissue evidence="9">Gills</tissue>
    </source>
</reference>
<dbReference type="SUPFAM" id="SSF63712">
    <property type="entry name" value="Nicotinic receptor ligand binding domain-like"/>
    <property type="match status" value="1"/>
</dbReference>
<feature type="signal peptide" evidence="6">
    <location>
        <begin position="1"/>
        <end position="19"/>
    </location>
</feature>
<evidence type="ECO:0000256" key="5">
    <source>
        <dbReference type="SAM" id="Phobius"/>
    </source>
</evidence>
<evidence type="ECO:0000259" key="7">
    <source>
        <dbReference type="Pfam" id="PF02931"/>
    </source>
</evidence>
<evidence type="ECO:0000313" key="10">
    <source>
        <dbReference type="Proteomes" id="UP001634394"/>
    </source>
</evidence>
<evidence type="ECO:0000256" key="1">
    <source>
        <dbReference type="ARBA" id="ARBA00004141"/>
    </source>
</evidence>
<keyword evidence="6" id="KW-0732">Signal</keyword>
<keyword evidence="10" id="KW-1185">Reference proteome</keyword>
<dbReference type="InterPro" id="IPR036734">
    <property type="entry name" value="Neur_chan_lig-bd_sf"/>
</dbReference>
<feature type="chain" id="PRO_5044793035" evidence="6">
    <location>
        <begin position="20"/>
        <end position="418"/>
    </location>
</feature>
<accession>A0ABD3VS39</accession>
<dbReference type="InterPro" id="IPR038050">
    <property type="entry name" value="Neuro_actylchol_rec"/>
</dbReference>
<dbReference type="InterPro" id="IPR006029">
    <property type="entry name" value="Neurotrans-gated_channel_TM"/>
</dbReference>
<evidence type="ECO:0000259" key="8">
    <source>
        <dbReference type="Pfam" id="PF02932"/>
    </source>
</evidence>
<evidence type="ECO:0000313" key="9">
    <source>
        <dbReference type="EMBL" id="KAL3864395.1"/>
    </source>
</evidence>
<evidence type="ECO:0000256" key="3">
    <source>
        <dbReference type="ARBA" id="ARBA00022989"/>
    </source>
</evidence>
<feature type="domain" description="Neurotransmitter-gated ion-channel ligand-binding" evidence="7">
    <location>
        <begin position="36"/>
        <end position="234"/>
    </location>
</feature>
<dbReference type="SUPFAM" id="SSF90112">
    <property type="entry name" value="Neurotransmitter-gated ion-channel transmembrane pore"/>
    <property type="match status" value="1"/>
</dbReference>
<dbReference type="EMBL" id="JBJQND010000010">
    <property type="protein sequence ID" value="KAL3864395.1"/>
    <property type="molecule type" value="Genomic_DNA"/>
</dbReference>
<dbReference type="InterPro" id="IPR036719">
    <property type="entry name" value="Neuro-gated_channel_TM_sf"/>
</dbReference>
<dbReference type="Gene3D" id="1.20.58.390">
    <property type="entry name" value="Neurotransmitter-gated ion-channel transmembrane domain"/>
    <property type="match status" value="1"/>
</dbReference>
<gene>
    <name evidence="9" type="ORF">ACJMK2_006082</name>
</gene>
<feature type="transmembrane region" description="Helical" evidence="5">
    <location>
        <begin position="268"/>
        <end position="284"/>
    </location>
</feature>
<dbReference type="Gene3D" id="2.70.170.10">
    <property type="entry name" value="Neurotransmitter-gated ion-channel ligand-binding domain"/>
    <property type="match status" value="1"/>
</dbReference>
<name>A0ABD3VS39_SINWO</name>
<keyword evidence="2 5" id="KW-0812">Transmembrane</keyword>
<keyword evidence="3 5" id="KW-1133">Transmembrane helix</keyword>
<comment type="subcellular location">
    <subcellularLocation>
        <location evidence="1">Membrane</location>
        <topology evidence="1">Multi-pass membrane protein</topology>
    </subcellularLocation>
</comment>
<dbReference type="AlphaFoldDB" id="A0ABD3VS39"/>
<feature type="transmembrane region" description="Helical" evidence="5">
    <location>
        <begin position="235"/>
        <end position="256"/>
    </location>
</feature>
<evidence type="ECO:0000256" key="2">
    <source>
        <dbReference type="ARBA" id="ARBA00022692"/>
    </source>
</evidence>
<dbReference type="Pfam" id="PF02932">
    <property type="entry name" value="Neur_chan_memb"/>
    <property type="match status" value="1"/>
</dbReference>
<proteinExistence type="predicted"/>
<dbReference type="InterPro" id="IPR006201">
    <property type="entry name" value="Neur_channel"/>
</dbReference>
<keyword evidence="4 5" id="KW-0472">Membrane</keyword>
<dbReference type="InterPro" id="IPR006202">
    <property type="entry name" value="Neur_chan_lig-bd"/>
</dbReference>
<feature type="domain" description="Neurotransmitter-gated ion-channel transmembrane" evidence="8">
    <location>
        <begin position="241"/>
        <end position="334"/>
    </location>
</feature>